<dbReference type="CDD" id="cd06171">
    <property type="entry name" value="Sigma70_r4"/>
    <property type="match status" value="1"/>
</dbReference>
<keyword evidence="2 6" id="KW-0805">Transcription regulation</keyword>
<dbReference type="InterPro" id="IPR000838">
    <property type="entry name" value="RNA_pol_sigma70_ECF_CS"/>
</dbReference>
<dbReference type="Pfam" id="PF04542">
    <property type="entry name" value="Sigma70_r2"/>
    <property type="match status" value="1"/>
</dbReference>
<keyword evidence="10" id="KW-1185">Reference proteome</keyword>
<reference evidence="9 10" key="1">
    <citation type="submission" date="2024-09" db="EMBL/GenBank/DDBJ databases">
        <authorList>
            <person name="Sun Q."/>
            <person name="Mori K."/>
        </authorList>
    </citation>
    <scope>NUCLEOTIDE SEQUENCE [LARGE SCALE GENOMIC DNA]</scope>
    <source>
        <strain evidence="9 10">CCM 7904</strain>
    </source>
</reference>
<evidence type="ECO:0000256" key="4">
    <source>
        <dbReference type="ARBA" id="ARBA00023125"/>
    </source>
</evidence>
<evidence type="ECO:0000256" key="2">
    <source>
        <dbReference type="ARBA" id="ARBA00023015"/>
    </source>
</evidence>
<dbReference type="InterPro" id="IPR013325">
    <property type="entry name" value="RNA_pol_sigma_r2"/>
</dbReference>
<dbReference type="Gene3D" id="1.10.1740.10">
    <property type="match status" value="1"/>
</dbReference>
<dbReference type="InterPro" id="IPR007627">
    <property type="entry name" value="RNA_pol_sigma70_r2"/>
</dbReference>
<dbReference type="InterPro" id="IPR036388">
    <property type="entry name" value="WH-like_DNA-bd_sf"/>
</dbReference>
<organism evidence="9 10">
    <name type="scientific">Paracoccus rhizosphaerae</name>
    <dbReference type="NCBI Taxonomy" id="1133347"/>
    <lineage>
        <taxon>Bacteria</taxon>
        <taxon>Pseudomonadati</taxon>
        <taxon>Pseudomonadota</taxon>
        <taxon>Alphaproteobacteria</taxon>
        <taxon>Rhodobacterales</taxon>
        <taxon>Paracoccaceae</taxon>
        <taxon>Paracoccus</taxon>
    </lineage>
</organism>
<dbReference type="Pfam" id="PF08281">
    <property type="entry name" value="Sigma70_r4_2"/>
    <property type="match status" value="1"/>
</dbReference>
<dbReference type="InterPro" id="IPR013324">
    <property type="entry name" value="RNA_pol_sigma_r3/r4-like"/>
</dbReference>
<dbReference type="InterPro" id="IPR014284">
    <property type="entry name" value="RNA_pol_sigma-70_dom"/>
</dbReference>
<keyword evidence="4 6" id="KW-0238">DNA-binding</keyword>
<feature type="domain" description="RNA polymerase sigma-70 region 2" evidence="7">
    <location>
        <begin position="7"/>
        <end position="71"/>
    </location>
</feature>
<evidence type="ECO:0000256" key="1">
    <source>
        <dbReference type="ARBA" id="ARBA00010641"/>
    </source>
</evidence>
<accession>A0ABV6CJM6</accession>
<sequence length="159" mass="17997">MSDDLLDHVRALHAYGQSLCGNPTEAEDLVQETLVRAIEHADSYRPGTYMRAWLFTIMRNRFYTNRKKAAREPTGSADCVSIGPSTQPTQEWHLRNNELWQALDQMPTHYREAIVLVGVIGESYLNAAEILDCDIGTVKSRISRARAILRNAIDPPNEE</sequence>
<keyword evidence="3 6" id="KW-0731">Sigma factor</keyword>
<gene>
    <name evidence="9" type="ORF">ACFFIZ_02145</name>
</gene>
<dbReference type="PROSITE" id="PS01063">
    <property type="entry name" value="SIGMA70_ECF"/>
    <property type="match status" value="1"/>
</dbReference>
<name>A0ABV6CJM6_9RHOB</name>
<evidence type="ECO:0000259" key="7">
    <source>
        <dbReference type="Pfam" id="PF04542"/>
    </source>
</evidence>
<evidence type="ECO:0000256" key="3">
    <source>
        <dbReference type="ARBA" id="ARBA00023082"/>
    </source>
</evidence>
<proteinExistence type="inferred from homology"/>
<dbReference type="PANTHER" id="PTHR43133">
    <property type="entry name" value="RNA POLYMERASE ECF-TYPE SIGMA FACTO"/>
    <property type="match status" value="1"/>
</dbReference>
<evidence type="ECO:0000259" key="8">
    <source>
        <dbReference type="Pfam" id="PF08281"/>
    </source>
</evidence>
<comment type="caution">
    <text evidence="9">The sequence shown here is derived from an EMBL/GenBank/DDBJ whole genome shotgun (WGS) entry which is preliminary data.</text>
</comment>
<dbReference type="PANTHER" id="PTHR43133:SF25">
    <property type="entry name" value="RNA POLYMERASE SIGMA FACTOR RFAY-RELATED"/>
    <property type="match status" value="1"/>
</dbReference>
<dbReference type="Gene3D" id="1.10.10.10">
    <property type="entry name" value="Winged helix-like DNA-binding domain superfamily/Winged helix DNA-binding domain"/>
    <property type="match status" value="1"/>
</dbReference>
<protein>
    <recommendedName>
        <fullName evidence="6">RNA polymerase sigma factor</fullName>
    </recommendedName>
</protein>
<dbReference type="NCBIfam" id="TIGR02937">
    <property type="entry name" value="sigma70-ECF"/>
    <property type="match status" value="1"/>
</dbReference>
<dbReference type="InterPro" id="IPR013249">
    <property type="entry name" value="RNA_pol_sigma70_r4_t2"/>
</dbReference>
<dbReference type="SUPFAM" id="SSF88659">
    <property type="entry name" value="Sigma3 and sigma4 domains of RNA polymerase sigma factors"/>
    <property type="match status" value="1"/>
</dbReference>
<dbReference type="RefSeq" id="WP_265505844.1">
    <property type="nucleotide sequence ID" value="NZ_JAOTBE010000005.1"/>
</dbReference>
<dbReference type="EMBL" id="JBHLWQ010000020">
    <property type="protein sequence ID" value="MFC0199163.1"/>
    <property type="molecule type" value="Genomic_DNA"/>
</dbReference>
<evidence type="ECO:0000313" key="9">
    <source>
        <dbReference type="EMBL" id="MFC0199163.1"/>
    </source>
</evidence>
<dbReference type="Proteomes" id="UP001589795">
    <property type="component" value="Unassembled WGS sequence"/>
</dbReference>
<keyword evidence="5 6" id="KW-0804">Transcription</keyword>
<evidence type="ECO:0000256" key="5">
    <source>
        <dbReference type="ARBA" id="ARBA00023163"/>
    </source>
</evidence>
<dbReference type="InterPro" id="IPR039425">
    <property type="entry name" value="RNA_pol_sigma-70-like"/>
</dbReference>
<evidence type="ECO:0000256" key="6">
    <source>
        <dbReference type="RuleBase" id="RU000716"/>
    </source>
</evidence>
<dbReference type="SUPFAM" id="SSF88946">
    <property type="entry name" value="Sigma2 domain of RNA polymerase sigma factors"/>
    <property type="match status" value="1"/>
</dbReference>
<comment type="similarity">
    <text evidence="1 6">Belongs to the sigma-70 factor family. ECF subfamily.</text>
</comment>
<evidence type="ECO:0000313" key="10">
    <source>
        <dbReference type="Proteomes" id="UP001589795"/>
    </source>
</evidence>
<feature type="domain" description="RNA polymerase sigma factor 70 region 4 type 2" evidence="8">
    <location>
        <begin position="97"/>
        <end position="147"/>
    </location>
</feature>